<dbReference type="AlphaFoldDB" id="A0A9P7V3V7"/>
<dbReference type="RefSeq" id="XP_043016320.1">
    <property type="nucleotide sequence ID" value="XM_043147610.1"/>
</dbReference>
<feature type="compositionally biased region" description="Low complexity" evidence="1">
    <location>
        <begin position="181"/>
        <end position="205"/>
    </location>
</feature>
<feature type="compositionally biased region" description="Polar residues" evidence="1">
    <location>
        <begin position="73"/>
        <end position="89"/>
    </location>
</feature>
<feature type="compositionally biased region" description="Polar residues" evidence="1">
    <location>
        <begin position="595"/>
        <end position="621"/>
    </location>
</feature>
<feature type="compositionally biased region" description="Polar residues" evidence="1">
    <location>
        <begin position="560"/>
        <end position="572"/>
    </location>
</feature>
<feature type="region of interest" description="Disordered" evidence="1">
    <location>
        <begin position="266"/>
        <end position="285"/>
    </location>
</feature>
<feature type="region of interest" description="Disordered" evidence="1">
    <location>
        <begin position="477"/>
        <end position="683"/>
    </location>
</feature>
<feature type="compositionally biased region" description="Polar residues" evidence="1">
    <location>
        <begin position="517"/>
        <end position="536"/>
    </location>
</feature>
<feature type="compositionally biased region" description="Polar residues" evidence="1">
    <location>
        <begin position="477"/>
        <end position="491"/>
    </location>
</feature>
<sequence length="683" mass="72483">MDETWPMTHCCNTTMSAPPADPVTTLENANGTTETSSTTLPHAKLSAIHRFKSLTTSGFGSSDASPGFPPASWSLSQSPDSGSGASNWSSEVEKWKLDLERWKEQMKNGLSGFTIPTAKQPSVANDIEEEASTTDSKGKGKANVPPSPDGSGDVGTKDAPEPSTLAMRIKALIDENFTFASTSKSSSTGSHSEPSTPGPSNSTTSEVKGTLTPKPEGSADSNRSMFGIADSKLARLLSSESMMNGGIENGKESVWAILDRMRYRKNSKGKERDDDPPDGVQEDGIMFYTPLQPTTELSPEIAESVLEDDDSTSYYSAVSPPTSPPDKASELNNPPSERSTPQSKTKRVFQPSATTLSVQCTWWGYRLFIPPPVMAQLSNTHIAAAKRGAMITAALKWLVDKAPLMMIPPQLRPAMLLLKGFSPYLGYIGAFVAWSWGRVESKDTGNGVVLTATWLLPIAILPASWDFNVHGVPVQSTADNVSGGEATSTKESGGGISTANRAAFTSPATVRDAKANPPSQTTNNSDSPTRPLNTSNKDSKASAPARDNIARPVAIKRAESSINRTAPSSSLASAGGETKDMSSFRKAVSRKDTASSDAKPTSTSAVQQSRMEGSTRSSSFARSVLRRATTSGDARPGITAISTNGKGRTSNTSIPSPRSLSRRATTSADEPSNDDKVKNERKD</sequence>
<feature type="compositionally biased region" description="Basic and acidic residues" evidence="1">
    <location>
        <begin position="673"/>
        <end position="683"/>
    </location>
</feature>
<evidence type="ECO:0000256" key="1">
    <source>
        <dbReference type="SAM" id="MobiDB-lite"/>
    </source>
</evidence>
<feature type="region of interest" description="Disordered" evidence="1">
    <location>
        <begin position="1"/>
        <end position="22"/>
    </location>
</feature>
<organism evidence="2 3">
    <name type="scientific">Marasmius oreades</name>
    <name type="common">fairy-ring Marasmius</name>
    <dbReference type="NCBI Taxonomy" id="181124"/>
    <lineage>
        <taxon>Eukaryota</taxon>
        <taxon>Fungi</taxon>
        <taxon>Dikarya</taxon>
        <taxon>Basidiomycota</taxon>
        <taxon>Agaricomycotina</taxon>
        <taxon>Agaricomycetes</taxon>
        <taxon>Agaricomycetidae</taxon>
        <taxon>Agaricales</taxon>
        <taxon>Marasmiineae</taxon>
        <taxon>Marasmiaceae</taxon>
        <taxon>Marasmius</taxon>
    </lineage>
</organism>
<feature type="region of interest" description="Disordered" evidence="1">
    <location>
        <begin position="181"/>
        <end position="225"/>
    </location>
</feature>
<protein>
    <submittedName>
        <fullName evidence="2">Uncharacterized protein</fullName>
    </submittedName>
</protein>
<dbReference type="Proteomes" id="UP001049176">
    <property type="component" value="Chromosome 1"/>
</dbReference>
<feature type="region of interest" description="Disordered" evidence="1">
    <location>
        <begin position="305"/>
        <end position="350"/>
    </location>
</feature>
<feature type="compositionally biased region" description="Polar residues" evidence="1">
    <location>
        <begin position="330"/>
        <end position="343"/>
    </location>
</feature>
<feature type="compositionally biased region" description="Polar residues" evidence="1">
    <location>
        <begin position="640"/>
        <end position="670"/>
    </location>
</feature>
<proteinExistence type="predicted"/>
<feature type="compositionally biased region" description="Basic and acidic residues" evidence="1">
    <location>
        <begin position="577"/>
        <end position="594"/>
    </location>
</feature>
<reference evidence="2" key="1">
    <citation type="journal article" date="2021" name="Genome Biol. Evol.">
        <title>The assembled and annotated genome of the fairy-ring fungus Marasmius oreades.</title>
        <authorList>
            <person name="Hiltunen M."/>
            <person name="Ament-Velasquez S.L."/>
            <person name="Johannesson H."/>
        </authorList>
    </citation>
    <scope>NUCLEOTIDE SEQUENCE</scope>
    <source>
        <strain evidence="2">03SP1</strain>
    </source>
</reference>
<dbReference type="GeneID" id="66070733"/>
<dbReference type="KEGG" id="more:E1B28_001657"/>
<dbReference type="OrthoDB" id="3247214at2759"/>
<name>A0A9P7V3V7_9AGAR</name>
<feature type="region of interest" description="Disordered" evidence="1">
    <location>
        <begin position="58"/>
        <end position="89"/>
    </location>
</feature>
<gene>
    <name evidence="2" type="ORF">E1B28_001657</name>
</gene>
<evidence type="ECO:0000313" key="2">
    <source>
        <dbReference type="EMBL" id="KAG7099850.1"/>
    </source>
</evidence>
<dbReference type="EMBL" id="CM032181">
    <property type="protein sequence ID" value="KAG7099850.1"/>
    <property type="molecule type" value="Genomic_DNA"/>
</dbReference>
<keyword evidence="3" id="KW-1185">Reference proteome</keyword>
<accession>A0A9P7V3V7</accession>
<comment type="caution">
    <text evidence="2">The sequence shown here is derived from an EMBL/GenBank/DDBJ whole genome shotgun (WGS) entry which is preliminary data.</text>
</comment>
<evidence type="ECO:0000313" key="3">
    <source>
        <dbReference type="Proteomes" id="UP001049176"/>
    </source>
</evidence>
<feature type="region of interest" description="Disordered" evidence="1">
    <location>
        <begin position="110"/>
        <end position="161"/>
    </location>
</feature>